<evidence type="ECO:0000256" key="11">
    <source>
        <dbReference type="ARBA" id="ARBA00023204"/>
    </source>
</evidence>
<evidence type="ECO:0000256" key="1">
    <source>
        <dbReference type="ARBA" id="ARBA00022722"/>
    </source>
</evidence>
<evidence type="ECO:0000256" key="9">
    <source>
        <dbReference type="ARBA" id="ARBA00022842"/>
    </source>
</evidence>
<evidence type="ECO:0000256" key="10">
    <source>
        <dbReference type="ARBA" id="ARBA00023125"/>
    </source>
</evidence>
<keyword evidence="10 15" id="KW-0238">DNA-binding</keyword>
<dbReference type="InterPro" id="IPR011604">
    <property type="entry name" value="PDDEXK-like_dom_sf"/>
</dbReference>
<feature type="active site" description="For nuclease activity" evidence="15">
    <location>
        <position position="1009"/>
    </location>
</feature>
<feature type="binding site" evidence="15">
    <location>
        <position position="995"/>
    </location>
    <ligand>
        <name>Mg(2+)</name>
        <dbReference type="ChEBI" id="CHEBI:18420"/>
    </ligand>
</feature>
<dbReference type="InterPro" id="IPR014016">
    <property type="entry name" value="UvrD-like_ATP-bd"/>
</dbReference>
<feature type="region of interest" description="DNA-binding and helicase activity, interacts with RecC" evidence="15">
    <location>
        <begin position="1"/>
        <end position="756"/>
    </location>
</feature>
<feature type="region of interest" description="Disordered" evidence="17">
    <location>
        <begin position="1"/>
        <end position="20"/>
    </location>
</feature>
<evidence type="ECO:0000256" key="8">
    <source>
        <dbReference type="ARBA" id="ARBA00022840"/>
    </source>
</evidence>
<dbReference type="PROSITE" id="PS51217">
    <property type="entry name" value="UVRD_HELICASE_CTER"/>
    <property type="match status" value="1"/>
</dbReference>
<keyword evidence="12 15" id="KW-0413">Isomerase</keyword>
<feature type="domain" description="UvrD-like helicase C-terminal" evidence="19">
    <location>
        <begin position="378"/>
        <end position="638"/>
    </location>
</feature>
<keyword evidence="9 15" id="KW-0460">Magnesium</keyword>
<evidence type="ECO:0000313" key="21">
    <source>
        <dbReference type="Proteomes" id="UP001235712"/>
    </source>
</evidence>
<dbReference type="PROSITE" id="PS51198">
    <property type="entry name" value="UVRD_HELICASE_ATP_BIND"/>
    <property type="match status" value="1"/>
</dbReference>
<comment type="cofactor">
    <cofactor evidence="15">
        <name>Mg(2+)</name>
        <dbReference type="ChEBI" id="CHEBI:18420"/>
    </cofactor>
    <text evidence="15">Binds 1 Mg(2+) ion per subunit.</text>
</comment>
<keyword evidence="11 15" id="KW-0234">DNA repair</keyword>
<feature type="binding site" evidence="15">
    <location>
        <position position="1009"/>
    </location>
    <ligand>
        <name>Mg(2+)</name>
        <dbReference type="ChEBI" id="CHEBI:18420"/>
    </ligand>
</feature>
<evidence type="ECO:0000256" key="5">
    <source>
        <dbReference type="ARBA" id="ARBA00022801"/>
    </source>
</evidence>
<dbReference type="EC" id="3.1.11.5" evidence="15"/>
<dbReference type="PANTHER" id="PTHR11070:SF23">
    <property type="entry name" value="RECBCD ENZYME SUBUNIT RECB"/>
    <property type="match status" value="1"/>
</dbReference>
<feature type="compositionally biased region" description="Polar residues" evidence="17">
    <location>
        <begin position="1"/>
        <end position="10"/>
    </location>
</feature>
<evidence type="ECO:0000256" key="2">
    <source>
        <dbReference type="ARBA" id="ARBA00022723"/>
    </source>
</evidence>
<evidence type="ECO:0000256" key="15">
    <source>
        <dbReference type="HAMAP-Rule" id="MF_01485"/>
    </source>
</evidence>
<dbReference type="Gene3D" id="3.90.320.10">
    <property type="match status" value="1"/>
</dbReference>
<comment type="catalytic activity">
    <reaction evidence="14 15">
        <text>ATP + H2O = ADP + phosphate + H(+)</text>
        <dbReference type="Rhea" id="RHEA:13065"/>
        <dbReference type="ChEBI" id="CHEBI:15377"/>
        <dbReference type="ChEBI" id="CHEBI:15378"/>
        <dbReference type="ChEBI" id="CHEBI:30616"/>
        <dbReference type="ChEBI" id="CHEBI:43474"/>
        <dbReference type="ChEBI" id="CHEBI:456216"/>
        <dbReference type="EC" id="5.6.2.4"/>
    </reaction>
</comment>
<evidence type="ECO:0000256" key="12">
    <source>
        <dbReference type="ARBA" id="ARBA00023235"/>
    </source>
</evidence>
<sequence length="1116" mass="122585">MIPGQSTLRRQTPFDLHGELPRDTTTMLEASAGTGKTFTIAALVTRYLAEGWAQNMSELLVVSFSRESTRELRERVRERLVSVRDGLALADPAMIDPADEVLVHLADVDPSRRQRRRERLEKALASFDAATVTTIHGFCQQVLTTLGTNGDHDPDTVLLEDVADLVHEVADDLYLRKWGSAGAPAPDLGREEFHRLALDAVAEMADLVPEPSVGGIPGLRARIAGAVREEVERRKRRLNVFGYDDMLTRLAATLSDPLTGPATCERLRSRYRFVLVDEFQDTDPVQWDIIRRPFHGHATLILIGDPKQAIYGFRGADVQAYLNAFETAETVRTLPTSYRSDAGLLNGLDAVFRGAALGDERIRVQPVQAHHTGRMVRVQGTGAAVRLRVLTRDDLPQTDRGLAKSPQARAAVLKDLVAETVHLLDGAARLQPRDDRPERDLRPGDIAVLVRTNSQAQQVNSALSAAGVPVVVTGRTSVFDTPAAAEWRLLLEAMEQPHRTTRVRRLALSCFYGATARELDERGEEIDEELALNLREWGRMLAERGVGALFEIVAMRTHLQRRILQKPGGERLLTDLRHVAQALHEASDTGQLGLTGLLVWLRHRQDEATSGEGTLERSRRLESDAAAVQVMTVHTSKGLEFPVVLVPFAWNQWAPNEREITTVTFHEGDRRLRDVGGAGSPGWAGHLAASLQEDADDELRLTYVALTRAQSHLVLWWAPTFNTQLAPLQRILLNPDPEQPAPRRIPVPSDPGALADFERLASRSSGGLTVQLVPKRPSPTWKAPAPEPAALSVARLERELDLDWRRTSYSALTASAHEQHLGSEPEVHLKDDEADLPLGAGEPESHPLQAVPSAWNDLPAGARFGTLVHEVLELAADAGNTDELRTTVAARVARSGPAVDVETLVQALIPAVSTPLGFGDLTLRDIDTRDRLSELVFELPLAGGDRPVAGDVALSDLVPIWRRHCPPGTRLAEYADALADLDPVTLRGYLNGSIDAVLRVPGPRYVVVDYKTNRLGTPDAPVNAWHYRPEAMTEAMIEAHYPLQALLYAVALHRFLRWRQPGYDPAVHLGGVRYLFLRGMSGPGVLSDDGTAPGVFTWDPPTALITDTSDLLAGIR</sequence>
<feature type="region of interest" description="Nuclease activity, interacts with RecD and RecA" evidence="15">
    <location>
        <begin position="803"/>
        <end position="1116"/>
    </location>
</feature>
<protein>
    <recommendedName>
        <fullName evidence="15">RecBCD enzyme subunit RecB</fullName>
        <ecNumber evidence="15">3.1.11.5</ecNumber>
        <ecNumber evidence="15">5.6.2.4</ecNumber>
    </recommendedName>
    <alternativeName>
        <fullName evidence="15">DNA 3'-5' helicase subunit RecB</fullName>
    </alternativeName>
    <alternativeName>
        <fullName evidence="15">Exonuclease V subunit RecB</fullName>
        <shortName evidence="15">ExoV subunit RecB</shortName>
    </alternativeName>
    <alternativeName>
        <fullName evidence="15">Helicase/nuclease RecBCD subunit RecB</fullName>
    </alternativeName>
</protein>
<dbReference type="HAMAP" id="MF_01485">
    <property type="entry name" value="RecB"/>
    <property type="match status" value="1"/>
</dbReference>
<keyword evidence="2 15" id="KW-0479">Metal-binding</keyword>
<comment type="miscellaneous">
    <text evidence="15">In the RecBCD complex, RecB has a slow 3'-5' helicase, an exonuclease activity and loads RecA onto ssDNA, RecD has a fast 5'-3' helicase activity, while RecC stimulates the ATPase and processivity of the RecB helicase and contributes to recognition of the Chi site.</text>
</comment>
<evidence type="ECO:0000256" key="7">
    <source>
        <dbReference type="ARBA" id="ARBA00022839"/>
    </source>
</evidence>
<dbReference type="InterPro" id="IPR004586">
    <property type="entry name" value="RecB"/>
</dbReference>
<feature type="domain" description="UvrD-like helicase ATP-binding" evidence="18">
    <location>
        <begin position="9"/>
        <end position="341"/>
    </location>
</feature>
<dbReference type="CDD" id="cd22352">
    <property type="entry name" value="RecB_C-like"/>
    <property type="match status" value="1"/>
</dbReference>
<evidence type="ECO:0000256" key="13">
    <source>
        <dbReference type="ARBA" id="ARBA00034617"/>
    </source>
</evidence>
<evidence type="ECO:0000256" key="3">
    <source>
        <dbReference type="ARBA" id="ARBA00022741"/>
    </source>
</evidence>
<keyword evidence="21" id="KW-1185">Reference proteome</keyword>
<evidence type="ECO:0000256" key="14">
    <source>
        <dbReference type="ARBA" id="ARBA00048988"/>
    </source>
</evidence>
<dbReference type="Proteomes" id="UP001235712">
    <property type="component" value="Unassembled WGS sequence"/>
</dbReference>
<dbReference type="RefSeq" id="WP_307239990.1">
    <property type="nucleotide sequence ID" value="NZ_JAUSQZ010000001.1"/>
</dbReference>
<keyword evidence="3 15" id="KW-0547">Nucleotide-binding</keyword>
<dbReference type="PANTHER" id="PTHR11070">
    <property type="entry name" value="UVRD / RECB / PCRA DNA HELICASE FAMILY MEMBER"/>
    <property type="match status" value="1"/>
</dbReference>
<evidence type="ECO:0000256" key="16">
    <source>
        <dbReference type="PROSITE-ProRule" id="PRU00560"/>
    </source>
</evidence>
<keyword evidence="5 15" id="KW-0378">Hydrolase</keyword>
<dbReference type="Pfam" id="PF00580">
    <property type="entry name" value="UvrD-helicase"/>
    <property type="match status" value="1"/>
</dbReference>
<dbReference type="SUPFAM" id="SSF52980">
    <property type="entry name" value="Restriction endonuclease-like"/>
    <property type="match status" value="1"/>
</dbReference>
<dbReference type="EC" id="5.6.2.4" evidence="15"/>
<keyword evidence="7 15" id="KW-0269">Exonuclease</keyword>
<dbReference type="SUPFAM" id="SSF52540">
    <property type="entry name" value="P-loop containing nucleoside triphosphate hydrolases"/>
    <property type="match status" value="1"/>
</dbReference>
<dbReference type="InterPro" id="IPR011335">
    <property type="entry name" value="Restrct_endonuc-II-like"/>
</dbReference>
<proteinExistence type="inferred from homology"/>
<comment type="catalytic activity">
    <reaction evidence="15">
        <text>Exonucleolytic cleavage (in the presence of ATP) in either 5'- to 3'- or 3'- to 5'-direction to yield 5'-phosphooligonucleotides.</text>
        <dbReference type="EC" id="3.1.11.5"/>
    </reaction>
</comment>
<feature type="binding site" evidence="15">
    <location>
        <position position="869"/>
    </location>
    <ligand>
        <name>Mg(2+)</name>
        <dbReference type="ChEBI" id="CHEBI:18420"/>
    </ligand>
</feature>
<comment type="catalytic activity">
    <reaction evidence="13 15">
        <text>Couples ATP hydrolysis with the unwinding of duplex DNA by translocating in the 3'-5' direction.</text>
        <dbReference type="EC" id="5.6.2.4"/>
    </reaction>
</comment>
<dbReference type="EMBL" id="JAUSQZ010000001">
    <property type="protein sequence ID" value="MDP9825821.1"/>
    <property type="molecule type" value="Genomic_DNA"/>
</dbReference>
<comment type="similarity">
    <text evidence="15">Belongs to the helicase family. UvrD subfamily.</text>
</comment>
<name>A0ABT9NZF8_9ACTN</name>
<evidence type="ECO:0000259" key="18">
    <source>
        <dbReference type="PROSITE" id="PS51198"/>
    </source>
</evidence>
<keyword evidence="6 15" id="KW-0347">Helicase</keyword>
<dbReference type="InterPro" id="IPR000212">
    <property type="entry name" value="DNA_helicase_UvrD/REP"/>
</dbReference>
<evidence type="ECO:0000256" key="4">
    <source>
        <dbReference type="ARBA" id="ARBA00022763"/>
    </source>
</evidence>
<dbReference type="GO" id="GO:0008854">
    <property type="term" value="F:exodeoxyribonuclease V activity"/>
    <property type="evidence" value="ECO:0007669"/>
    <property type="project" value="UniProtKB-EC"/>
</dbReference>
<dbReference type="Gene3D" id="1.10.486.10">
    <property type="entry name" value="PCRA, domain 4"/>
    <property type="match status" value="1"/>
</dbReference>
<feature type="binding site" evidence="16">
    <location>
        <begin position="30"/>
        <end position="37"/>
    </location>
    <ligand>
        <name>ATP</name>
        <dbReference type="ChEBI" id="CHEBI:30616"/>
    </ligand>
</feature>
<comment type="function">
    <text evidence="15">A helicase/nuclease that prepares dsDNA breaks (DSB) for recombinational DNA repair. Binds to DSBs and unwinds DNA via a highly rapid and processive ATP-dependent bidirectional helicase activity. Unwinds dsDNA until it encounters a Chi (crossover hotspot instigator) sequence from the 3' direction. Cuts ssDNA a few nucleotides 3' to the Chi site. The properties and activities of the enzyme are changed at Chi. The Chi-altered holoenzyme produces a long 3'-ssDNA overhang and facilitates RecA-binding to the ssDNA for homologous DNA recombination and repair. Holoenzyme degrades any linearized DNA that is unable to undergo homologous recombination. In the holoenzyme this subunit contributes ATPase, 3'-5' helicase, exonuclease activity and loads RecA onto ssDNA.</text>
</comment>
<evidence type="ECO:0000256" key="6">
    <source>
        <dbReference type="ARBA" id="ARBA00022806"/>
    </source>
</evidence>
<evidence type="ECO:0000313" key="20">
    <source>
        <dbReference type="EMBL" id="MDP9825821.1"/>
    </source>
</evidence>
<accession>A0ABT9NZF8</accession>
<keyword evidence="1 15" id="KW-0540">Nuclease</keyword>
<dbReference type="InterPro" id="IPR014017">
    <property type="entry name" value="DNA_helicase_UvrD-like_C"/>
</dbReference>
<evidence type="ECO:0000259" key="19">
    <source>
        <dbReference type="PROSITE" id="PS51217"/>
    </source>
</evidence>
<comment type="domain">
    <text evidence="15">The C-terminal domain has nuclease activity and interacts with RecD. It interacts with RecA, facilitating its loading onto ssDNA.</text>
</comment>
<comment type="subunit">
    <text evidence="15">Heterotrimer of RecB, RecC and RecD. All subunits contribute to DNA-binding. Interacts with RecA.</text>
</comment>
<evidence type="ECO:0000256" key="17">
    <source>
        <dbReference type="SAM" id="MobiDB-lite"/>
    </source>
</evidence>
<organism evidence="20 21">
    <name type="scientific">Kineosporia succinea</name>
    <dbReference type="NCBI Taxonomy" id="84632"/>
    <lineage>
        <taxon>Bacteria</taxon>
        <taxon>Bacillati</taxon>
        <taxon>Actinomycetota</taxon>
        <taxon>Actinomycetes</taxon>
        <taxon>Kineosporiales</taxon>
        <taxon>Kineosporiaceae</taxon>
        <taxon>Kineosporia</taxon>
    </lineage>
</organism>
<dbReference type="InterPro" id="IPR027417">
    <property type="entry name" value="P-loop_NTPase"/>
</dbReference>
<reference evidence="20 21" key="1">
    <citation type="submission" date="2023-07" db="EMBL/GenBank/DDBJ databases">
        <title>Sequencing the genomes of 1000 actinobacteria strains.</title>
        <authorList>
            <person name="Klenk H.-P."/>
        </authorList>
    </citation>
    <scope>NUCLEOTIDE SEQUENCE [LARGE SCALE GENOMIC DNA]</scope>
    <source>
        <strain evidence="20 21">DSM 44388</strain>
    </source>
</reference>
<dbReference type="InterPro" id="IPR038726">
    <property type="entry name" value="PDDEXK_AddAB-type"/>
</dbReference>
<dbReference type="Pfam" id="PF12705">
    <property type="entry name" value="PDDEXK_1"/>
    <property type="match status" value="1"/>
</dbReference>
<dbReference type="Gene3D" id="3.40.50.300">
    <property type="entry name" value="P-loop containing nucleotide triphosphate hydrolases"/>
    <property type="match status" value="3"/>
</dbReference>
<keyword evidence="4 15" id="KW-0227">DNA damage</keyword>
<comment type="domain">
    <text evidence="15">The N-terminal DNA-binding domain is a ssDNA-dependent ATPase and has ATP-dependent 3'-5' helicase function. This domain interacts with RecC.</text>
</comment>
<comment type="caution">
    <text evidence="20">The sequence shown here is derived from an EMBL/GenBank/DDBJ whole genome shotgun (WGS) entry which is preliminary data.</text>
</comment>
<gene>
    <name evidence="15" type="primary">recB</name>
    <name evidence="20" type="ORF">J2S57_001570</name>
</gene>
<keyword evidence="8 15" id="KW-0067">ATP-binding</keyword>
<dbReference type="Pfam" id="PF13361">
    <property type="entry name" value="UvrD_C"/>
    <property type="match status" value="1"/>
</dbReference>